<gene>
    <name evidence="2" type="ORF">RWH45_08595</name>
</gene>
<protein>
    <submittedName>
        <fullName evidence="2">Uncharacterized protein</fullName>
    </submittedName>
</protein>
<keyword evidence="1" id="KW-0812">Transmembrane</keyword>
<dbReference type="Proteomes" id="UP001263371">
    <property type="component" value="Unassembled WGS sequence"/>
</dbReference>
<comment type="caution">
    <text evidence="2">The sequence shown here is derived from an EMBL/GenBank/DDBJ whole genome shotgun (WGS) entry which is preliminary data.</text>
</comment>
<accession>A0ABU3T7H6</accession>
<keyword evidence="3" id="KW-1185">Reference proteome</keyword>
<sequence>MSALAPPSTWSAELSGGEGEMLLTVEITHAPDAACVTGCAIPAGPVDDLALTGGDVASIGLAIVLVVVGVSATARSWVRPSAAPRS</sequence>
<evidence type="ECO:0000256" key="1">
    <source>
        <dbReference type="SAM" id="Phobius"/>
    </source>
</evidence>
<evidence type="ECO:0000313" key="3">
    <source>
        <dbReference type="Proteomes" id="UP001263371"/>
    </source>
</evidence>
<feature type="transmembrane region" description="Helical" evidence="1">
    <location>
        <begin position="56"/>
        <end position="78"/>
    </location>
</feature>
<evidence type="ECO:0000313" key="2">
    <source>
        <dbReference type="EMBL" id="MDU0367274.1"/>
    </source>
</evidence>
<keyword evidence="1" id="KW-1133">Transmembrane helix</keyword>
<dbReference type="EMBL" id="JAWDIS010000001">
    <property type="protein sequence ID" value="MDU0367274.1"/>
    <property type="molecule type" value="Genomic_DNA"/>
</dbReference>
<name>A0ABU3T7H6_9MICO</name>
<dbReference type="RefSeq" id="WP_315994458.1">
    <property type="nucleotide sequence ID" value="NZ_JAWDIS010000001.1"/>
</dbReference>
<proteinExistence type="predicted"/>
<reference evidence="2 3" key="1">
    <citation type="submission" date="2023-09" db="EMBL/GenBank/DDBJ databases">
        <title>Microbacterium fusihabitans sp. nov., Microbacterium phycihabitans sp. nov., and Microbacterium cervinum sp. nov., isolated from dried seaweeds of beach.</title>
        <authorList>
            <person name="Lee S.D."/>
        </authorList>
    </citation>
    <scope>NUCLEOTIDE SEQUENCE [LARGE SCALE GENOMIC DNA]</scope>
    <source>
        <strain evidence="2 3">KSW4-17</strain>
    </source>
</reference>
<keyword evidence="1" id="KW-0472">Membrane</keyword>
<organism evidence="2 3">
    <name type="scientific">Microbacterium galbum</name>
    <dbReference type="NCBI Taxonomy" id="3075994"/>
    <lineage>
        <taxon>Bacteria</taxon>
        <taxon>Bacillati</taxon>
        <taxon>Actinomycetota</taxon>
        <taxon>Actinomycetes</taxon>
        <taxon>Micrococcales</taxon>
        <taxon>Microbacteriaceae</taxon>
        <taxon>Microbacterium</taxon>
    </lineage>
</organism>